<evidence type="ECO:0000313" key="2">
    <source>
        <dbReference type="Proteomes" id="UP000186777"/>
    </source>
</evidence>
<dbReference type="AlphaFoldDB" id="A0A1Q6RAP2"/>
<dbReference type="InterPro" id="IPR013467">
    <property type="entry name" value="HNH78-like"/>
</dbReference>
<protein>
    <submittedName>
        <fullName evidence="1">TIGR02646 family protein</fullName>
    </submittedName>
</protein>
<dbReference type="Proteomes" id="UP000186777">
    <property type="component" value="Unassembled WGS sequence"/>
</dbReference>
<organism evidence="1 2">
    <name type="scientific">Phascolarctobacterium succinatutens</name>
    <dbReference type="NCBI Taxonomy" id="626940"/>
    <lineage>
        <taxon>Bacteria</taxon>
        <taxon>Bacillati</taxon>
        <taxon>Bacillota</taxon>
        <taxon>Negativicutes</taxon>
        <taxon>Acidaminococcales</taxon>
        <taxon>Acidaminococcaceae</taxon>
        <taxon>Phascolarctobacterium</taxon>
    </lineage>
</organism>
<evidence type="ECO:0000313" key="1">
    <source>
        <dbReference type="EMBL" id="OLA39448.1"/>
    </source>
</evidence>
<sequence>MKRVYKSKEEPELLRQYRLHNPEETWEHFRRRCRRGYKQVREAILRDQHGLCAYCEVGIKLAEEEGEVDDFRVEHFYPKNATQEHGHNYHLDWRNLLGVCHGGSQPYVPDPEWRYSSQKRDRSCDVPKGGREITNYILNPLKIPGKIRLFRYAEHSGRMYVDEDTCPKDLQGKARSTIRELNLNAPRLMRMRREVIHTLEDQISDELSKGRELDEVLEMLATICLVPDYNGVTLPFFSVIRWYLGEAAEEVIRSSGAKL</sequence>
<reference evidence="1 2" key="1">
    <citation type="journal article" date="2016" name="Nat. Biotechnol.">
        <title>Measurement of bacterial replication rates in microbial communities.</title>
        <authorList>
            <person name="Brown C.T."/>
            <person name="Olm M.R."/>
            <person name="Thomas B.C."/>
            <person name="Banfield J.F."/>
        </authorList>
    </citation>
    <scope>NUCLEOTIDE SEQUENCE [LARGE SCALE GENOMIC DNA]</scope>
    <source>
        <strain evidence="1">46_33</strain>
    </source>
</reference>
<dbReference type="RefSeq" id="WP_303679127.1">
    <property type="nucleotide sequence ID" value="NZ_CAMQNL010000001.1"/>
</dbReference>
<dbReference type="NCBIfam" id="TIGR02646">
    <property type="entry name" value="retron system putative HNH endonuclease"/>
    <property type="match status" value="1"/>
</dbReference>
<accession>A0A1Q6RAP2</accession>
<name>A0A1Q6RAP2_9FIRM</name>
<dbReference type="EMBL" id="MNTG01000001">
    <property type="protein sequence ID" value="OLA39448.1"/>
    <property type="molecule type" value="Genomic_DNA"/>
</dbReference>
<gene>
    <name evidence="1" type="ORF">BHW43_00705</name>
</gene>
<dbReference type="STRING" id="626940.BHW43_00705"/>
<proteinExistence type="predicted"/>
<comment type="caution">
    <text evidence="1">The sequence shown here is derived from an EMBL/GenBank/DDBJ whole genome shotgun (WGS) entry which is preliminary data.</text>
</comment>